<dbReference type="InterPro" id="IPR047682">
    <property type="entry name" value="SepH-like"/>
</dbReference>
<feature type="region of interest" description="Disordered" evidence="1">
    <location>
        <begin position="219"/>
        <end position="254"/>
    </location>
</feature>
<dbReference type="EMBL" id="OBQK01000001">
    <property type="protein sequence ID" value="SOC51372.1"/>
    <property type="molecule type" value="Genomic_DNA"/>
</dbReference>
<feature type="region of interest" description="Disordered" evidence="1">
    <location>
        <begin position="37"/>
        <end position="56"/>
    </location>
</feature>
<feature type="compositionally biased region" description="Basic residues" evidence="1">
    <location>
        <begin position="219"/>
        <end position="231"/>
    </location>
</feature>
<dbReference type="AlphaFoldDB" id="A0A285VB65"/>
<accession>A0A285VB65</accession>
<feature type="compositionally biased region" description="Basic and acidic residues" evidence="1">
    <location>
        <begin position="447"/>
        <end position="461"/>
    </location>
</feature>
<dbReference type="InterPro" id="IPR021421">
    <property type="entry name" value="DUF3071"/>
</dbReference>
<organism evidence="3 4">
    <name type="scientific">Ornithinimicrobium cerasi</name>
    <dbReference type="NCBI Taxonomy" id="2248773"/>
    <lineage>
        <taxon>Bacteria</taxon>
        <taxon>Bacillati</taxon>
        <taxon>Actinomycetota</taxon>
        <taxon>Actinomycetes</taxon>
        <taxon>Micrococcales</taxon>
        <taxon>Ornithinimicrobiaceae</taxon>
        <taxon>Ornithinimicrobium</taxon>
    </lineage>
</organism>
<evidence type="ECO:0000313" key="4">
    <source>
        <dbReference type="Proteomes" id="UP000219688"/>
    </source>
</evidence>
<evidence type="ECO:0000256" key="1">
    <source>
        <dbReference type="SAM" id="MobiDB-lite"/>
    </source>
</evidence>
<gene>
    <name evidence="3" type="ORF">SAMN05421879_101166</name>
</gene>
<dbReference type="RefSeq" id="WP_097186397.1">
    <property type="nucleotide sequence ID" value="NZ_OBQK01000001.1"/>
</dbReference>
<proteinExistence type="predicted"/>
<feature type="compositionally biased region" description="Low complexity" evidence="1">
    <location>
        <begin position="462"/>
        <end position="472"/>
    </location>
</feature>
<dbReference type="Proteomes" id="UP000219688">
    <property type="component" value="Unassembled WGS sequence"/>
</dbReference>
<sequence>MQQLQFTELDEGGRLVVVADDGTRYAVPVDDRLRAALRARPHAPTPQRTGSAATPREVQSMIRAGQTAEEVASATGWDLARVQRFEGPVLAEREHVVGLARAAAVRAQGRTDGSHTLERRVRERLQTRGVRSEEIAWDAARTEAQGPWTVLVVFSAGGRERRAAWHYAVPDRSLEALDDEARWLSEDEQALPGGLAGHPLLGTAAGTDEANDLMATMRARRQRRTATRRPRRTEGAERQDDAQDPSAGAPGAGGELVDEVLPIEDFDFDHAHQGDPPAAHPRGSAAESPSPVAAPGGDGLHGDGPHDGAGHDGAGHDELGHDELGHGDDATPEDPSARRRRERRRLRIPKLPAAVGGLDGSDEESEPEGTYARTADPLEVSFDEFFGTDEEDVDETGLDAEEGVDEEELDAEQLDGADAPDDDVDSLAGDRPDEDPGAPGDVSTGQHAEHEAGPGDHDRDAGAPAAAGGSQARADDAPEDETDAGARRKGRTSVPSWDDIMFGSGNRRR</sequence>
<dbReference type="Pfam" id="PF11268">
    <property type="entry name" value="DUF3071"/>
    <property type="match status" value="1"/>
</dbReference>
<name>A0A285VB65_9MICO</name>
<evidence type="ECO:0000259" key="2">
    <source>
        <dbReference type="Pfam" id="PF11268"/>
    </source>
</evidence>
<feature type="compositionally biased region" description="Basic residues" evidence="1">
    <location>
        <begin position="338"/>
        <end position="348"/>
    </location>
</feature>
<reference evidence="4" key="1">
    <citation type="submission" date="2017-08" db="EMBL/GenBank/DDBJ databases">
        <authorList>
            <person name="Varghese N."/>
            <person name="Submissions S."/>
        </authorList>
    </citation>
    <scope>NUCLEOTIDE SEQUENCE [LARGE SCALE GENOMIC DNA]</scope>
    <source>
        <strain evidence="4">USBA17B2</strain>
    </source>
</reference>
<feature type="domain" description="DUF3071" evidence="2">
    <location>
        <begin position="1"/>
        <end position="167"/>
    </location>
</feature>
<feature type="region of interest" description="Disordered" evidence="1">
    <location>
        <begin position="268"/>
        <end position="509"/>
    </location>
</feature>
<feature type="compositionally biased region" description="Basic and acidic residues" evidence="1">
    <location>
        <begin position="300"/>
        <end position="329"/>
    </location>
</feature>
<protein>
    <recommendedName>
        <fullName evidence="2">DUF3071 domain-containing protein</fullName>
    </recommendedName>
</protein>
<feature type="compositionally biased region" description="Low complexity" evidence="1">
    <location>
        <begin position="283"/>
        <end position="295"/>
    </location>
</feature>
<feature type="compositionally biased region" description="Basic and acidic residues" evidence="1">
    <location>
        <begin position="232"/>
        <end position="241"/>
    </location>
</feature>
<feature type="compositionally biased region" description="Acidic residues" evidence="1">
    <location>
        <begin position="386"/>
        <end position="425"/>
    </location>
</feature>
<dbReference type="NCBIfam" id="NF040712">
    <property type="entry name" value="SepH"/>
    <property type="match status" value="1"/>
</dbReference>
<keyword evidence="4" id="KW-1185">Reference proteome</keyword>
<evidence type="ECO:0000313" key="3">
    <source>
        <dbReference type="EMBL" id="SOC51372.1"/>
    </source>
</evidence>